<evidence type="ECO:0000313" key="2">
    <source>
        <dbReference type="EMBL" id="KUN70145.1"/>
    </source>
</evidence>
<dbReference type="RefSeq" id="WP_059206463.1">
    <property type="nucleotide sequence ID" value="NZ_KQ948660.1"/>
</dbReference>
<proteinExistence type="predicted"/>
<feature type="transmembrane region" description="Helical" evidence="1">
    <location>
        <begin position="6"/>
        <end position="24"/>
    </location>
</feature>
<feature type="transmembrane region" description="Helical" evidence="1">
    <location>
        <begin position="36"/>
        <end position="54"/>
    </location>
</feature>
<sequence>MTSYGLGDLMAPWILVWVCALLALTYDGRARGGIRVTTVVVMVFVLVSSFNQALGATAPSEFVDAALRIVLGLPVVVLLFLPETTAWFDRAK</sequence>
<evidence type="ECO:0000313" key="3">
    <source>
        <dbReference type="Proteomes" id="UP000053669"/>
    </source>
</evidence>
<organism evidence="2 3">
    <name type="scientific">Streptomyces canus</name>
    <dbReference type="NCBI Taxonomy" id="58343"/>
    <lineage>
        <taxon>Bacteria</taxon>
        <taxon>Bacillati</taxon>
        <taxon>Actinomycetota</taxon>
        <taxon>Actinomycetes</taxon>
        <taxon>Kitasatosporales</taxon>
        <taxon>Streptomycetaceae</taxon>
        <taxon>Streptomyces</taxon>
        <taxon>Streptomyces aurantiacus group</taxon>
    </lineage>
</organism>
<keyword evidence="1" id="KW-0472">Membrane</keyword>
<protein>
    <submittedName>
        <fullName evidence="2">Uncharacterized protein</fullName>
    </submittedName>
</protein>
<keyword evidence="1" id="KW-0812">Transmembrane</keyword>
<accession>A0A101S9Y3</accession>
<name>A0A101S9Y3_9ACTN</name>
<reference evidence="2 3" key="1">
    <citation type="submission" date="2015-10" db="EMBL/GenBank/DDBJ databases">
        <title>Draft genome sequence of Streptomyces canus DSM 40017, type strain for the species Streptomyces canus.</title>
        <authorList>
            <person name="Ruckert C."/>
            <person name="Winkler A."/>
            <person name="Kalinowski J."/>
            <person name="Kampfer P."/>
            <person name="Glaeser S."/>
        </authorList>
    </citation>
    <scope>NUCLEOTIDE SEQUENCE [LARGE SCALE GENOMIC DNA]</scope>
    <source>
        <strain evidence="2 3">DSM 40017</strain>
    </source>
</reference>
<keyword evidence="1" id="KW-1133">Transmembrane helix</keyword>
<feature type="transmembrane region" description="Helical" evidence="1">
    <location>
        <begin position="66"/>
        <end position="88"/>
    </location>
</feature>
<dbReference type="EMBL" id="LMWU01000017">
    <property type="protein sequence ID" value="KUN70145.1"/>
    <property type="molecule type" value="Genomic_DNA"/>
</dbReference>
<comment type="caution">
    <text evidence="2">The sequence shown here is derived from an EMBL/GenBank/DDBJ whole genome shotgun (WGS) entry which is preliminary data.</text>
</comment>
<dbReference type="Proteomes" id="UP000053669">
    <property type="component" value="Unassembled WGS sequence"/>
</dbReference>
<gene>
    <name evidence="2" type="ORF">AQJ46_17385</name>
</gene>
<evidence type="ECO:0000256" key="1">
    <source>
        <dbReference type="SAM" id="Phobius"/>
    </source>
</evidence>
<dbReference type="AlphaFoldDB" id="A0A101S9Y3"/>